<evidence type="ECO:0000313" key="4">
    <source>
        <dbReference type="Proteomes" id="UP000036243"/>
    </source>
</evidence>
<gene>
    <name evidence="2" type="ORF">AT274_07345</name>
    <name evidence="3" type="ORF">B4088_5100</name>
    <name evidence="1" type="ORF">TQ94_28680</name>
</gene>
<sequence length="72" mass="8548">MIINNGSQLSVEYFKSYFRLVMNSQQCTVIEAKEIIFNRIFRGDHTAYGNYTFQNFEHAYKEISKIDELITK</sequence>
<evidence type="ECO:0000313" key="5">
    <source>
        <dbReference type="Proteomes" id="UP000075591"/>
    </source>
</evidence>
<proteinExistence type="predicted"/>
<protein>
    <submittedName>
        <fullName evidence="2">Uncharacterized protein</fullName>
    </submittedName>
</protein>
<evidence type="ECO:0000313" key="1">
    <source>
        <dbReference type="EMBL" id="KMP12844.1"/>
    </source>
</evidence>
<dbReference type="PATRIC" id="fig|1396.432.peg.1422"/>
<dbReference type="Proteomes" id="UP000075591">
    <property type="component" value="Unassembled WGS sequence"/>
</dbReference>
<accession>A0A0G8E4B5</accession>
<evidence type="ECO:0000313" key="6">
    <source>
        <dbReference type="Proteomes" id="UP000076482"/>
    </source>
</evidence>
<dbReference type="Proteomes" id="UP000076482">
    <property type="component" value="Unassembled WGS sequence"/>
</dbReference>
<organism evidence="2 5">
    <name type="scientific">Bacillus cereus</name>
    <dbReference type="NCBI Taxonomy" id="1396"/>
    <lineage>
        <taxon>Bacteria</taxon>
        <taxon>Bacillati</taxon>
        <taxon>Bacillota</taxon>
        <taxon>Bacilli</taxon>
        <taxon>Bacillales</taxon>
        <taxon>Bacillaceae</taxon>
        <taxon>Bacillus</taxon>
        <taxon>Bacillus cereus group</taxon>
    </lineage>
</organism>
<dbReference type="EMBL" id="LJKE01000096">
    <property type="protein sequence ID" value="KZD56472.1"/>
    <property type="molecule type" value="Genomic_DNA"/>
</dbReference>
<reference evidence="1 4" key="1">
    <citation type="submission" date="2015-02" db="EMBL/GenBank/DDBJ databases">
        <title>Evolution of B. cereus sensu lato: Distribution, horizontal transfer and duplication of chromosomal virulence genes.</title>
        <authorList>
            <person name="Boehm M.-E."/>
            <person name="Huptas C."/>
            <person name="Krey V.M."/>
            <person name="Scherer S."/>
        </authorList>
    </citation>
    <scope>NUCLEOTIDE SEQUENCE [LARGE SCALE GENOMIC DNA]</scope>
    <source>
        <strain evidence="1 4">#17</strain>
    </source>
</reference>
<evidence type="ECO:0000313" key="2">
    <source>
        <dbReference type="EMBL" id="KXY04166.1"/>
    </source>
</evidence>
<dbReference type="AlphaFoldDB" id="A0A0G8E4B5"/>
<reference evidence="3 6" key="2">
    <citation type="submission" date="2015-09" db="EMBL/GenBank/DDBJ databases">
        <title>Bacillus cereus food isolates.</title>
        <authorList>
            <person name="Boekhorst J."/>
        </authorList>
    </citation>
    <scope>NUCLEOTIDE SEQUENCE [LARGE SCALE GENOMIC DNA]</scope>
    <source>
        <strain evidence="3 6">B4088</strain>
    </source>
</reference>
<dbReference type="EMBL" id="JYFW01000044">
    <property type="protein sequence ID" value="KMP12844.1"/>
    <property type="molecule type" value="Genomic_DNA"/>
</dbReference>
<name>A0A0G8E4B5_BACCE</name>
<comment type="caution">
    <text evidence="2">The sequence shown here is derived from an EMBL/GenBank/DDBJ whole genome shotgun (WGS) entry which is preliminary data.</text>
</comment>
<dbReference type="EMBL" id="LOMT01000002">
    <property type="protein sequence ID" value="KXY04166.1"/>
    <property type="molecule type" value="Genomic_DNA"/>
</dbReference>
<dbReference type="Proteomes" id="UP000036243">
    <property type="component" value="Unassembled WGS sequence"/>
</dbReference>
<evidence type="ECO:0000313" key="3">
    <source>
        <dbReference type="EMBL" id="KZD56472.1"/>
    </source>
</evidence>
<reference evidence="2 5" key="3">
    <citation type="submission" date="2015-12" db="EMBL/GenBank/DDBJ databases">
        <title>Bacillus cereus Group isolate.</title>
        <authorList>
            <person name="Kovac J."/>
        </authorList>
    </citation>
    <scope>NUCLEOTIDE SEQUENCE [LARGE SCALE GENOMIC DNA]</scope>
    <source>
        <strain evidence="2 5">FSL W8-0275</strain>
    </source>
</reference>
<dbReference type="OMA" id="NNFIHAC"/>